<reference evidence="3 4" key="1">
    <citation type="submission" date="2018-05" db="EMBL/GenBank/DDBJ databases">
        <title>Genomic Encyclopedia of Type Strains, Phase IV (KMG-IV): sequencing the most valuable type-strain genomes for metagenomic binning, comparative biology and taxonomic classification.</title>
        <authorList>
            <person name="Goeker M."/>
        </authorList>
    </citation>
    <scope>NUCLEOTIDE SEQUENCE [LARGE SCALE GENOMIC DNA]</scope>
    <source>
        <strain evidence="3 4">DSM 44704</strain>
    </source>
</reference>
<sequence length="290" mass="30773">MLVRVTPGAQLSGAEQEFVECLRSYPSAALAVIDLRVGDRRIDAVVWTPRGLTVLEVKGFRRRQSGILSISADGPWKISDADADLDEPAGSPSDRLEHGISAVRTTLERALIDPGHVCGAVVLVPFRGAVVRPSRTNLRPGLDVVVGNVADATELRIYIEGFSAGPRKWTADRVIGDCAALGLAELAPSRADLVAAGFEQVAQESPSVIARPPKPRVEPTPGVGTKRHAYAGWTVVALAVIGMFVVIGVVAASLARDSSHPTPQETSTPSPTPSPSPYHPTPCWPFQQDC</sequence>
<name>A0A318K0Q4_9NOCA</name>
<keyword evidence="2" id="KW-0812">Transmembrane</keyword>
<accession>A0A318K0Q4</accession>
<dbReference type="EMBL" id="QJKF01000004">
    <property type="protein sequence ID" value="PXX65134.1"/>
    <property type="molecule type" value="Genomic_DNA"/>
</dbReference>
<dbReference type="OrthoDB" id="4570473at2"/>
<dbReference type="RefSeq" id="WP_040739533.1">
    <property type="nucleotide sequence ID" value="NZ_QJKF01000004.1"/>
</dbReference>
<feature type="compositionally biased region" description="Pro residues" evidence="1">
    <location>
        <begin position="270"/>
        <end position="283"/>
    </location>
</feature>
<keyword evidence="2" id="KW-1133">Transmembrane helix</keyword>
<comment type="caution">
    <text evidence="3">The sequence shown here is derived from an EMBL/GenBank/DDBJ whole genome shotgun (WGS) entry which is preliminary data.</text>
</comment>
<organism evidence="3 4">
    <name type="scientific">Nocardia tenerifensis</name>
    <dbReference type="NCBI Taxonomy" id="228006"/>
    <lineage>
        <taxon>Bacteria</taxon>
        <taxon>Bacillati</taxon>
        <taxon>Actinomycetota</taxon>
        <taxon>Actinomycetes</taxon>
        <taxon>Mycobacteriales</taxon>
        <taxon>Nocardiaceae</taxon>
        <taxon>Nocardia</taxon>
    </lineage>
</organism>
<evidence type="ECO:0000256" key="2">
    <source>
        <dbReference type="SAM" id="Phobius"/>
    </source>
</evidence>
<feature type="region of interest" description="Disordered" evidence="1">
    <location>
        <begin position="257"/>
        <end position="290"/>
    </location>
</feature>
<dbReference type="Proteomes" id="UP000247569">
    <property type="component" value="Unassembled WGS sequence"/>
</dbReference>
<feature type="transmembrane region" description="Helical" evidence="2">
    <location>
        <begin position="230"/>
        <end position="255"/>
    </location>
</feature>
<keyword evidence="2" id="KW-0472">Membrane</keyword>
<protein>
    <submittedName>
        <fullName evidence="3">Nuclease-like protein</fullName>
    </submittedName>
</protein>
<evidence type="ECO:0000256" key="1">
    <source>
        <dbReference type="SAM" id="MobiDB-lite"/>
    </source>
</evidence>
<dbReference type="AlphaFoldDB" id="A0A318K0Q4"/>
<proteinExistence type="predicted"/>
<evidence type="ECO:0000313" key="4">
    <source>
        <dbReference type="Proteomes" id="UP000247569"/>
    </source>
</evidence>
<feature type="compositionally biased region" description="Low complexity" evidence="1">
    <location>
        <begin position="260"/>
        <end position="269"/>
    </location>
</feature>
<evidence type="ECO:0000313" key="3">
    <source>
        <dbReference type="EMBL" id="PXX65134.1"/>
    </source>
</evidence>
<keyword evidence="4" id="KW-1185">Reference proteome</keyword>
<gene>
    <name evidence="3" type="ORF">DFR70_104195</name>
</gene>